<name>A0A0A8Y2Y7_ARUDO</name>
<dbReference type="AlphaFoldDB" id="A0A0A8Y2Y7"/>
<protein>
    <submittedName>
        <fullName evidence="1">Uncharacterized protein</fullName>
    </submittedName>
</protein>
<reference evidence="1" key="1">
    <citation type="submission" date="2014-09" db="EMBL/GenBank/DDBJ databases">
        <authorList>
            <person name="Magalhaes I.L.F."/>
            <person name="Oliveira U."/>
            <person name="Santos F.R."/>
            <person name="Vidigal T.H.D.A."/>
            <person name="Brescovit A.D."/>
            <person name="Santos A.J."/>
        </authorList>
    </citation>
    <scope>NUCLEOTIDE SEQUENCE</scope>
    <source>
        <tissue evidence="1">Shoot tissue taken approximately 20 cm above the soil surface</tissue>
    </source>
</reference>
<accession>A0A0A8Y2Y7</accession>
<sequence length="29" mass="3330">MQSSHCGTYKNMKSRKNEVCLCHTCNLGR</sequence>
<proteinExistence type="predicted"/>
<reference evidence="1" key="2">
    <citation type="journal article" date="2015" name="Data Brief">
        <title>Shoot transcriptome of the giant reed, Arundo donax.</title>
        <authorList>
            <person name="Barrero R.A."/>
            <person name="Guerrero F.D."/>
            <person name="Moolhuijzen P."/>
            <person name="Goolsby J.A."/>
            <person name="Tidwell J."/>
            <person name="Bellgard S.E."/>
            <person name="Bellgard M.I."/>
        </authorList>
    </citation>
    <scope>NUCLEOTIDE SEQUENCE</scope>
    <source>
        <tissue evidence="1">Shoot tissue taken approximately 20 cm above the soil surface</tissue>
    </source>
</reference>
<evidence type="ECO:0000313" key="1">
    <source>
        <dbReference type="EMBL" id="JAD20606.1"/>
    </source>
</evidence>
<organism evidence="1">
    <name type="scientific">Arundo donax</name>
    <name type="common">Giant reed</name>
    <name type="synonym">Donax arundinaceus</name>
    <dbReference type="NCBI Taxonomy" id="35708"/>
    <lineage>
        <taxon>Eukaryota</taxon>
        <taxon>Viridiplantae</taxon>
        <taxon>Streptophyta</taxon>
        <taxon>Embryophyta</taxon>
        <taxon>Tracheophyta</taxon>
        <taxon>Spermatophyta</taxon>
        <taxon>Magnoliopsida</taxon>
        <taxon>Liliopsida</taxon>
        <taxon>Poales</taxon>
        <taxon>Poaceae</taxon>
        <taxon>PACMAD clade</taxon>
        <taxon>Arundinoideae</taxon>
        <taxon>Arundineae</taxon>
        <taxon>Arundo</taxon>
    </lineage>
</organism>
<dbReference type="EMBL" id="GBRH01277289">
    <property type="protein sequence ID" value="JAD20606.1"/>
    <property type="molecule type" value="Transcribed_RNA"/>
</dbReference>